<dbReference type="InterPro" id="IPR036662">
    <property type="entry name" value="PTS_EIIA_man-typ_sf"/>
</dbReference>
<comment type="subcellular location">
    <subcellularLocation>
        <location evidence="1">Cytoplasm</location>
    </subcellularLocation>
</comment>
<accession>A0A921IQY5</accession>
<dbReference type="Pfam" id="PF03610">
    <property type="entry name" value="EIIA-man"/>
    <property type="match status" value="1"/>
</dbReference>
<evidence type="ECO:0000256" key="6">
    <source>
        <dbReference type="ARBA" id="ARBA00022683"/>
    </source>
</evidence>
<evidence type="ECO:0000256" key="3">
    <source>
        <dbReference type="ARBA" id="ARBA00022490"/>
    </source>
</evidence>
<keyword evidence="4 9" id="KW-0762">Sugar transport</keyword>
<dbReference type="Gene3D" id="3.40.50.510">
    <property type="entry name" value="Phosphotransferase system, mannose-type IIA component"/>
    <property type="match status" value="1"/>
</dbReference>
<organism evidence="9 10">
    <name type="scientific">Collinsella ihumii</name>
    <dbReference type="NCBI Taxonomy" id="1720204"/>
    <lineage>
        <taxon>Bacteria</taxon>
        <taxon>Bacillati</taxon>
        <taxon>Actinomycetota</taxon>
        <taxon>Coriobacteriia</taxon>
        <taxon>Coriobacteriales</taxon>
        <taxon>Coriobacteriaceae</taxon>
        <taxon>Collinsella</taxon>
    </lineage>
</organism>
<dbReference type="SUPFAM" id="SSF53062">
    <property type="entry name" value="PTS system fructose IIA component-like"/>
    <property type="match status" value="1"/>
</dbReference>
<evidence type="ECO:0000256" key="7">
    <source>
        <dbReference type="ARBA" id="ARBA00022777"/>
    </source>
</evidence>
<dbReference type="InterPro" id="IPR033887">
    <property type="entry name" value="PTS_IIA_man"/>
</dbReference>
<gene>
    <name evidence="9" type="ORF">K8U80_09565</name>
</gene>
<feature type="domain" description="PTS EIIA type-4" evidence="8">
    <location>
        <begin position="1"/>
        <end position="121"/>
    </location>
</feature>
<dbReference type="InterPro" id="IPR004701">
    <property type="entry name" value="PTS_EIIA_man-typ"/>
</dbReference>
<keyword evidence="5" id="KW-0808">Transferase</keyword>
<evidence type="ECO:0000259" key="8">
    <source>
        <dbReference type="PROSITE" id="PS51096"/>
    </source>
</evidence>
<sequence length="140" mass="14608">MRLVLAGHGHYASGVASAVAMLSGNEEVVSFADFTPVVSPDEFESRLRDIAECGEEVVIICDLVGGTPYNRACVIAHENDQVMVVAGMNLAAILEAALSIEDGSKASEVADLLCASVPGGVGFFEESACSSDIIDEEEDL</sequence>
<dbReference type="GO" id="GO:0005737">
    <property type="term" value="C:cytoplasm"/>
    <property type="evidence" value="ECO:0007669"/>
    <property type="project" value="UniProtKB-SubCell"/>
</dbReference>
<reference evidence="9" key="2">
    <citation type="submission" date="2021-09" db="EMBL/GenBank/DDBJ databases">
        <authorList>
            <person name="Gilroy R."/>
        </authorList>
    </citation>
    <scope>NUCLEOTIDE SEQUENCE</scope>
    <source>
        <strain evidence="9">ChiGjej2B2-7701</strain>
    </source>
</reference>
<protein>
    <submittedName>
        <fullName evidence="9">PTS sugar transporter subunit IIA</fullName>
    </submittedName>
</protein>
<keyword evidence="2" id="KW-0813">Transport</keyword>
<dbReference type="PROSITE" id="PS51096">
    <property type="entry name" value="PTS_EIIA_TYPE_4"/>
    <property type="match status" value="1"/>
</dbReference>
<evidence type="ECO:0000256" key="4">
    <source>
        <dbReference type="ARBA" id="ARBA00022597"/>
    </source>
</evidence>
<dbReference type="CDD" id="cd00006">
    <property type="entry name" value="PTS_IIA_man"/>
    <property type="match status" value="1"/>
</dbReference>
<evidence type="ECO:0000313" key="9">
    <source>
        <dbReference type="EMBL" id="HJG31621.1"/>
    </source>
</evidence>
<keyword evidence="3" id="KW-0963">Cytoplasm</keyword>
<keyword evidence="7" id="KW-0418">Kinase</keyword>
<evidence type="ECO:0000256" key="5">
    <source>
        <dbReference type="ARBA" id="ARBA00022679"/>
    </source>
</evidence>
<dbReference type="Proteomes" id="UP000746751">
    <property type="component" value="Unassembled WGS sequence"/>
</dbReference>
<dbReference type="PANTHER" id="PTHR33799:SF1">
    <property type="entry name" value="PTS SYSTEM MANNOSE-SPECIFIC EIIAB COMPONENT-RELATED"/>
    <property type="match status" value="1"/>
</dbReference>
<dbReference type="GO" id="GO:0016020">
    <property type="term" value="C:membrane"/>
    <property type="evidence" value="ECO:0007669"/>
    <property type="project" value="InterPro"/>
</dbReference>
<comment type="caution">
    <text evidence="9">The sequence shown here is derived from an EMBL/GenBank/DDBJ whole genome shotgun (WGS) entry which is preliminary data.</text>
</comment>
<dbReference type="GO" id="GO:0009401">
    <property type="term" value="P:phosphoenolpyruvate-dependent sugar phosphotransferase system"/>
    <property type="evidence" value="ECO:0007669"/>
    <property type="project" value="UniProtKB-KW"/>
</dbReference>
<dbReference type="AlphaFoldDB" id="A0A921IQY5"/>
<name>A0A921IQY5_9ACTN</name>
<proteinExistence type="predicted"/>
<reference evidence="9" key="1">
    <citation type="journal article" date="2021" name="PeerJ">
        <title>Extensive microbial diversity within the chicken gut microbiome revealed by metagenomics and culture.</title>
        <authorList>
            <person name="Gilroy R."/>
            <person name="Ravi A."/>
            <person name="Getino M."/>
            <person name="Pursley I."/>
            <person name="Horton D.L."/>
            <person name="Alikhan N.F."/>
            <person name="Baker D."/>
            <person name="Gharbi K."/>
            <person name="Hall N."/>
            <person name="Watson M."/>
            <person name="Adriaenssens E.M."/>
            <person name="Foster-Nyarko E."/>
            <person name="Jarju S."/>
            <person name="Secka A."/>
            <person name="Antonio M."/>
            <person name="Oren A."/>
            <person name="Chaudhuri R.R."/>
            <person name="La Ragione R."/>
            <person name="Hildebrand F."/>
            <person name="Pallen M.J."/>
        </authorList>
    </citation>
    <scope>NUCLEOTIDE SEQUENCE</scope>
    <source>
        <strain evidence="9">ChiGjej2B2-7701</strain>
    </source>
</reference>
<dbReference type="EMBL" id="DYVF01000057">
    <property type="protein sequence ID" value="HJG31621.1"/>
    <property type="molecule type" value="Genomic_DNA"/>
</dbReference>
<keyword evidence="6" id="KW-0598">Phosphotransferase system</keyword>
<evidence type="ECO:0000256" key="2">
    <source>
        <dbReference type="ARBA" id="ARBA00022448"/>
    </source>
</evidence>
<evidence type="ECO:0000313" key="10">
    <source>
        <dbReference type="Proteomes" id="UP000746751"/>
    </source>
</evidence>
<evidence type="ECO:0000256" key="1">
    <source>
        <dbReference type="ARBA" id="ARBA00004496"/>
    </source>
</evidence>
<dbReference type="GO" id="GO:0016301">
    <property type="term" value="F:kinase activity"/>
    <property type="evidence" value="ECO:0007669"/>
    <property type="project" value="UniProtKB-KW"/>
</dbReference>
<dbReference type="InterPro" id="IPR051471">
    <property type="entry name" value="Bacterial_PTS_sugar_comp"/>
</dbReference>
<dbReference type="PANTHER" id="PTHR33799">
    <property type="entry name" value="PTS PERMEASE-RELATED-RELATED"/>
    <property type="match status" value="1"/>
</dbReference>